<dbReference type="GO" id="GO:0005829">
    <property type="term" value="C:cytosol"/>
    <property type="evidence" value="ECO:0007669"/>
    <property type="project" value="TreeGrafter"/>
</dbReference>
<dbReference type="EMBL" id="MUBC01000010">
    <property type="protein sequence ID" value="ONM44685.1"/>
    <property type="molecule type" value="Genomic_DNA"/>
</dbReference>
<dbReference type="PANTHER" id="PTHR47894:SF1">
    <property type="entry name" value="HTH-TYPE TRANSCRIPTIONAL REGULATOR VQSM"/>
    <property type="match status" value="1"/>
</dbReference>
<dbReference type="InterPro" id="IPR009057">
    <property type="entry name" value="Homeodomain-like_sf"/>
</dbReference>
<dbReference type="Proteomes" id="UP000242847">
    <property type="component" value="Unassembled WGS sequence"/>
</dbReference>
<sequence length="341" mass="38542">MPSEHYWLSPAVHPIYARLVLAELRRQGYQDNPALSVLGQNWEQQLQGNQFLNLETLCHLLQAVILRTGHPGLGFAAGMHTDVSTHGPGGYAAVTAATIGEAIELAQHYAPLRQHLATFVVEQRDPPVLRLDEHLVPLAVRDYLLGHFTTGMLRLLETVSGQPLGPELTLEWPGAKPDWADAVRDYAANWVFDGDALRLHLPAGLLEQPCLGADAELHRHALRDCEHQLQRQQSGGDLSQRIKQRLLQCEYHYPTLAQMAEQEHLTARTLIRHLGSEGVRYQQILDQVRSEQACWLLEHTELSMEVIAERLGYQDTSNFSRTFRRWQGCPPRSYRQRVTGS</sequence>
<dbReference type="PROSITE" id="PS01124">
    <property type="entry name" value="HTH_ARAC_FAMILY_2"/>
    <property type="match status" value="1"/>
</dbReference>
<dbReference type="Pfam" id="PF12625">
    <property type="entry name" value="Arabinose_bd"/>
    <property type="match status" value="1"/>
</dbReference>
<dbReference type="Pfam" id="PF12833">
    <property type="entry name" value="HTH_18"/>
    <property type="match status" value="1"/>
</dbReference>
<dbReference type="SUPFAM" id="SSF46689">
    <property type="entry name" value="Homeodomain-like"/>
    <property type="match status" value="1"/>
</dbReference>
<protein>
    <recommendedName>
        <fullName evidence="4">HTH araC/xylS-type domain-containing protein</fullName>
    </recommendedName>
</protein>
<dbReference type="GO" id="GO:0003700">
    <property type="term" value="F:DNA-binding transcription factor activity"/>
    <property type="evidence" value="ECO:0007669"/>
    <property type="project" value="InterPro"/>
</dbReference>
<evidence type="ECO:0000256" key="1">
    <source>
        <dbReference type="ARBA" id="ARBA00023015"/>
    </source>
</evidence>
<dbReference type="OrthoDB" id="5582699at2"/>
<gene>
    <name evidence="5" type="ORF">BXT89_06010</name>
</gene>
<keyword evidence="3" id="KW-0804">Transcription</keyword>
<comment type="caution">
    <text evidence="5">The sequence shown here is derived from an EMBL/GenBank/DDBJ whole genome shotgun (WGS) entry which is preliminary data.</text>
</comment>
<feature type="domain" description="HTH araC/xylS-type" evidence="4">
    <location>
        <begin position="236"/>
        <end position="337"/>
    </location>
</feature>
<proteinExistence type="predicted"/>
<evidence type="ECO:0000256" key="3">
    <source>
        <dbReference type="ARBA" id="ARBA00023163"/>
    </source>
</evidence>
<dbReference type="InterPro" id="IPR032687">
    <property type="entry name" value="AraC-type_N"/>
</dbReference>
<evidence type="ECO:0000313" key="6">
    <source>
        <dbReference type="Proteomes" id="UP000242847"/>
    </source>
</evidence>
<dbReference type="PANTHER" id="PTHR47894">
    <property type="entry name" value="HTH-TYPE TRANSCRIPTIONAL REGULATOR GADX"/>
    <property type="match status" value="1"/>
</dbReference>
<keyword evidence="6" id="KW-1185">Reference proteome</keyword>
<dbReference type="RefSeq" id="WP_083725722.1">
    <property type="nucleotide sequence ID" value="NZ_FOUD01000009.1"/>
</dbReference>
<evidence type="ECO:0000313" key="5">
    <source>
        <dbReference type="EMBL" id="ONM44685.1"/>
    </source>
</evidence>
<dbReference type="GO" id="GO:0000976">
    <property type="term" value="F:transcription cis-regulatory region binding"/>
    <property type="evidence" value="ECO:0007669"/>
    <property type="project" value="TreeGrafter"/>
</dbReference>
<dbReference type="AlphaFoldDB" id="A0A1S8DGX8"/>
<dbReference type="STRING" id="254161.SAMN05216256_10990"/>
<organism evidence="5 6">
    <name type="scientific">Halopseudomonas pachastrellae</name>
    <dbReference type="NCBI Taxonomy" id="254161"/>
    <lineage>
        <taxon>Bacteria</taxon>
        <taxon>Pseudomonadati</taxon>
        <taxon>Pseudomonadota</taxon>
        <taxon>Gammaproteobacteria</taxon>
        <taxon>Pseudomonadales</taxon>
        <taxon>Pseudomonadaceae</taxon>
        <taxon>Halopseudomonas</taxon>
    </lineage>
</organism>
<accession>A0A1S8DGX8</accession>
<reference evidence="5 6" key="1">
    <citation type="submission" date="2017-01" db="EMBL/GenBank/DDBJ databases">
        <title>Draft genome sequence of Pseudomonas pachastrellae type strain CCUG 46540T from a deep sea.</title>
        <authorList>
            <person name="Gomila M."/>
            <person name="Mulet M."/>
            <person name="Lalucat J."/>
            <person name="Garcia-Valdes E."/>
        </authorList>
    </citation>
    <scope>NUCLEOTIDE SEQUENCE [LARGE SCALE GENOMIC DNA]</scope>
    <source>
        <strain evidence="5 6">CCUG 46540</strain>
    </source>
</reference>
<keyword evidence="2" id="KW-0238">DNA-binding</keyword>
<keyword evidence="1" id="KW-0805">Transcription regulation</keyword>
<dbReference type="InterPro" id="IPR018060">
    <property type="entry name" value="HTH_AraC"/>
</dbReference>
<evidence type="ECO:0000256" key="2">
    <source>
        <dbReference type="ARBA" id="ARBA00023125"/>
    </source>
</evidence>
<evidence type="ECO:0000259" key="4">
    <source>
        <dbReference type="PROSITE" id="PS01124"/>
    </source>
</evidence>
<dbReference type="SMART" id="SM00342">
    <property type="entry name" value="HTH_ARAC"/>
    <property type="match status" value="1"/>
</dbReference>
<name>A0A1S8DGX8_9GAMM</name>
<dbReference type="Gene3D" id="1.10.10.60">
    <property type="entry name" value="Homeodomain-like"/>
    <property type="match status" value="1"/>
</dbReference>